<evidence type="ECO:0000256" key="3">
    <source>
        <dbReference type="ARBA" id="ARBA00023163"/>
    </source>
</evidence>
<dbReference type="SMART" id="SM00448">
    <property type="entry name" value="REC"/>
    <property type="match status" value="1"/>
</dbReference>
<evidence type="ECO:0000256" key="1">
    <source>
        <dbReference type="ARBA" id="ARBA00022553"/>
    </source>
</evidence>
<gene>
    <name evidence="6" type="ORF">GR328_16855</name>
</gene>
<proteinExistence type="predicted"/>
<evidence type="ECO:0000313" key="6">
    <source>
        <dbReference type="EMBL" id="MXQ13101.1"/>
    </source>
</evidence>
<keyword evidence="2" id="KW-0805">Transcription regulation</keyword>
<dbReference type="InterPro" id="IPR050595">
    <property type="entry name" value="Bact_response_regulator"/>
</dbReference>
<keyword evidence="7" id="KW-1185">Reference proteome</keyword>
<dbReference type="InterPro" id="IPR001789">
    <property type="entry name" value="Sig_transdc_resp-reg_receiver"/>
</dbReference>
<dbReference type="InterPro" id="IPR011006">
    <property type="entry name" value="CheY-like_superfamily"/>
</dbReference>
<dbReference type="OrthoDB" id="9784719at2"/>
<sequence>MWRGRLVAVLVQVPDPSRTVGADDTWLSEAGFSELSGAWSVAAGFGPCTNPVRQALPSLAEAIAWVVGRINNTGERLPAELTHRRSRRERRVSKAFADPTASSSLDAKTVLVVEDDPLVRLFLLDVLQDEGYRVLEAAHADEALTHLGARPDVLAVVTDVRMPGATGYDLAREIYSRHPKIKVVIMSGVTEPEHGDLPTNAVFISKPMTPAIIVGEVNRAVIGTLDAGVKPTTT</sequence>
<dbReference type="GO" id="GO:0000160">
    <property type="term" value="P:phosphorelay signal transduction system"/>
    <property type="evidence" value="ECO:0007669"/>
    <property type="project" value="InterPro"/>
</dbReference>
<evidence type="ECO:0000256" key="4">
    <source>
        <dbReference type="PROSITE-ProRule" id="PRU00169"/>
    </source>
</evidence>
<name>A0A7X3SQ15_9HYPH</name>
<keyword evidence="3" id="KW-0804">Transcription</keyword>
<reference evidence="6 7" key="2">
    <citation type="submission" date="2020-01" db="EMBL/GenBank/DDBJ databases">
        <title>Microvirga sp. nov., an arsenate reduction bacterium isolated from Tibet hotspring sediments.</title>
        <authorList>
            <person name="Xian W.-D."/>
            <person name="Li W.-J."/>
        </authorList>
    </citation>
    <scope>NUCLEOTIDE SEQUENCE [LARGE SCALE GENOMIC DNA]</scope>
    <source>
        <strain evidence="6 7">KCTC 23863</strain>
    </source>
</reference>
<dbReference type="Pfam" id="PF00072">
    <property type="entry name" value="Response_reg"/>
    <property type="match status" value="1"/>
</dbReference>
<feature type="domain" description="Response regulatory" evidence="5">
    <location>
        <begin position="109"/>
        <end position="221"/>
    </location>
</feature>
<dbReference type="AlphaFoldDB" id="A0A7X3SQ15"/>
<dbReference type="PROSITE" id="PS50110">
    <property type="entry name" value="RESPONSE_REGULATORY"/>
    <property type="match status" value="1"/>
</dbReference>
<dbReference type="EMBL" id="WURB01000013">
    <property type="protein sequence ID" value="MXQ13101.1"/>
    <property type="molecule type" value="Genomic_DNA"/>
</dbReference>
<evidence type="ECO:0000313" key="7">
    <source>
        <dbReference type="Proteomes" id="UP000436483"/>
    </source>
</evidence>
<feature type="modified residue" description="4-aspartylphosphate" evidence="4">
    <location>
        <position position="159"/>
    </location>
</feature>
<dbReference type="Proteomes" id="UP000436483">
    <property type="component" value="Unassembled WGS sequence"/>
</dbReference>
<comment type="caution">
    <text evidence="6">The sequence shown here is derived from an EMBL/GenBank/DDBJ whole genome shotgun (WGS) entry which is preliminary data.</text>
</comment>
<protein>
    <submittedName>
        <fullName evidence="6">Response regulator</fullName>
    </submittedName>
</protein>
<evidence type="ECO:0000259" key="5">
    <source>
        <dbReference type="PROSITE" id="PS50110"/>
    </source>
</evidence>
<dbReference type="Gene3D" id="3.40.50.2300">
    <property type="match status" value="1"/>
</dbReference>
<keyword evidence="1 4" id="KW-0597">Phosphoprotein</keyword>
<dbReference type="PANTHER" id="PTHR44591">
    <property type="entry name" value="STRESS RESPONSE REGULATOR PROTEIN 1"/>
    <property type="match status" value="1"/>
</dbReference>
<organism evidence="6 7">
    <name type="scientific">Microvirga makkahensis</name>
    <dbReference type="NCBI Taxonomy" id="1128670"/>
    <lineage>
        <taxon>Bacteria</taxon>
        <taxon>Pseudomonadati</taxon>
        <taxon>Pseudomonadota</taxon>
        <taxon>Alphaproteobacteria</taxon>
        <taxon>Hyphomicrobiales</taxon>
        <taxon>Methylobacteriaceae</taxon>
        <taxon>Microvirga</taxon>
    </lineage>
</organism>
<accession>A0A7X3SQ15</accession>
<evidence type="ECO:0000256" key="2">
    <source>
        <dbReference type="ARBA" id="ARBA00023015"/>
    </source>
</evidence>
<dbReference type="SUPFAM" id="SSF52172">
    <property type="entry name" value="CheY-like"/>
    <property type="match status" value="1"/>
</dbReference>
<reference evidence="6 7" key="1">
    <citation type="submission" date="2019-12" db="EMBL/GenBank/DDBJ databases">
        <authorList>
            <person name="Yuan C.-G."/>
        </authorList>
    </citation>
    <scope>NUCLEOTIDE SEQUENCE [LARGE SCALE GENOMIC DNA]</scope>
    <source>
        <strain evidence="6 7">KCTC 23863</strain>
    </source>
</reference>
<dbReference type="PANTHER" id="PTHR44591:SF3">
    <property type="entry name" value="RESPONSE REGULATORY DOMAIN-CONTAINING PROTEIN"/>
    <property type="match status" value="1"/>
</dbReference>